<feature type="active site" description="Nucleophile" evidence="4">
    <location>
        <position position="45"/>
    </location>
</feature>
<dbReference type="PROSITE" id="PS51635">
    <property type="entry name" value="PNPLA"/>
    <property type="match status" value="1"/>
</dbReference>
<sequence>MAEEAKRKKVGLALSGGFIRATAQIGVIEVLEENGIPIDLISGCSSGAAIGAAYAAGTLPMMKKRLSEGSRRDYWQVIFQPTIPRHGLLKGERSRKFFEEFVGDKHFIQLNKQVLMTATDLRSMEEVIIEEGLVSTGIQACTAVPGIFVPVTINNQILVDGANLNMIPSKVLYARGADYVIAVDVSRQPNLITRSIANFRRLFRRQAAAEKFTKSHETLNTFQLMARTFRLSTTQIKNLYHNAYPYDALITPDVSRVRRTSVSLVDFCIREGRLAALEALPKIKRDLGL</sequence>
<reference evidence="6 7" key="1">
    <citation type="journal article" date="2016" name="Nat. Commun.">
        <title>Thousands of microbial genomes shed light on interconnected biogeochemical processes in an aquifer system.</title>
        <authorList>
            <person name="Anantharaman K."/>
            <person name="Brown C.T."/>
            <person name="Hug L.A."/>
            <person name="Sharon I."/>
            <person name="Castelle C.J."/>
            <person name="Probst A.J."/>
            <person name="Thomas B.C."/>
            <person name="Singh A."/>
            <person name="Wilkins M.J."/>
            <person name="Karaoz U."/>
            <person name="Brodie E.L."/>
            <person name="Williams K.H."/>
            <person name="Hubbard S.S."/>
            <person name="Banfield J.F."/>
        </authorList>
    </citation>
    <scope>NUCLEOTIDE SEQUENCE [LARGE SCALE GENOMIC DNA]</scope>
</reference>
<feature type="short sequence motif" description="GXSXG" evidence="4">
    <location>
        <begin position="43"/>
        <end position="47"/>
    </location>
</feature>
<feature type="short sequence motif" description="DGA/G" evidence="4">
    <location>
        <begin position="160"/>
        <end position="162"/>
    </location>
</feature>
<evidence type="ECO:0000256" key="4">
    <source>
        <dbReference type="PROSITE-ProRule" id="PRU01161"/>
    </source>
</evidence>
<name>A0A1G1YCL1_9BACT</name>
<proteinExistence type="predicted"/>
<keyword evidence="3 4" id="KW-0443">Lipid metabolism</keyword>
<gene>
    <name evidence="6" type="ORF">A3J59_00035</name>
</gene>
<dbReference type="Gene3D" id="3.40.1090.10">
    <property type="entry name" value="Cytosolic phospholipase A2 catalytic domain"/>
    <property type="match status" value="2"/>
</dbReference>
<dbReference type="Pfam" id="PF01734">
    <property type="entry name" value="Patatin"/>
    <property type="match status" value="1"/>
</dbReference>
<dbReference type="Proteomes" id="UP000177310">
    <property type="component" value="Unassembled WGS sequence"/>
</dbReference>
<dbReference type="EMBL" id="MHIL01000037">
    <property type="protein sequence ID" value="OGY49991.1"/>
    <property type="molecule type" value="Genomic_DNA"/>
</dbReference>
<dbReference type="SUPFAM" id="SSF52151">
    <property type="entry name" value="FabD/lysophospholipase-like"/>
    <property type="match status" value="1"/>
</dbReference>
<protein>
    <recommendedName>
        <fullName evidence="5">PNPLA domain-containing protein</fullName>
    </recommendedName>
</protein>
<dbReference type="AlphaFoldDB" id="A0A1G1YCL1"/>
<keyword evidence="1 4" id="KW-0378">Hydrolase</keyword>
<dbReference type="GO" id="GO:0016042">
    <property type="term" value="P:lipid catabolic process"/>
    <property type="evidence" value="ECO:0007669"/>
    <property type="project" value="UniProtKB-UniRule"/>
</dbReference>
<evidence type="ECO:0000256" key="3">
    <source>
        <dbReference type="ARBA" id="ARBA00023098"/>
    </source>
</evidence>
<dbReference type="PANTHER" id="PTHR14226">
    <property type="entry name" value="NEUROPATHY TARGET ESTERASE/SWISS CHEESE D.MELANOGASTER"/>
    <property type="match status" value="1"/>
</dbReference>
<dbReference type="STRING" id="1797542.A3J59_00035"/>
<keyword evidence="2 4" id="KW-0442">Lipid degradation</keyword>
<accession>A0A1G1YCL1</accession>
<dbReference type="InterPro" id="IPR016035">
    <property type="entry name" value="Acyl_Trfase/lysoPLipase"/>
</dbReference>
<dbReference type="InterPro" id="IPR050301">
    <property type="entry name" value="NTE"/>
</dbReference>
<evidence type="ECO:0000256" key="1">
    <source>
        <dbReference type="ARBA" id="ARBA00022801"/>
    </source>
</evidence>
<evidence type="ECO:0000313" key="7">
    <source>
        <dbReference type="Proteomes" id="UP000177310"/>
    </source>
</evidence>
<dbReference type="GO" id="GO:0016787">
    <property type="term" value="F:hydrolase activity"/>
    <property type="evidence" value="ECO:0007669"/>
    <property type="project" value="UniProtKB-UniRule"/>
</dbReference>
<dbReference type="PANTHER" id="PTHR14226:SF76">
    <property type="entry name" value="NTE FAMILY PROTEIN RSSA"/>
    <property type="match status" value="1"/>
</dbReference>
<evidence type="ECO:0000313" key="6">
    <source>
        <dbReference type="EMBL" id="OGY49991.1"/>
    </source>
</evidence>
<evidence type="ECO:0000256" key="2">
    <source>
        <dbReference type="ARBA" id="ARBA00022963"/>
    </source>
</evidence>
<comment type="caution">
    <text evidence="4">Lacks conserved residue(s) required for the propagation of feature annotation.</text>
</comment>
<comment type="caution">
    <text evidence="6">The sequence shown here is derived from an EMBL/GenBank/DDBJ whole genome shotgun (WGS) entry which is preliminary data.</text>
</comment>
<feature type="active site" description="Proton acceptor" evidence="4">
    <location>
        <position position="160"/>
    </location>
</feature>
<evidence type="ECO:0000259" key="5">
    <source>
        <dbReference type="PROSITE" id="PS51635"/>
    </source>
</evidence>
<organism evidence="6 7">
    <name type="scientific">Candidatus Buchananbacteria bacterium RIFCSPHIGHO2_02_FULL_56_16</name>
    <dbReference type="NCBI Taxonomy" id="1797542"/>
    <lineage>
        <taxon>Bacteria</taxon>
        <taxon>Candidatus Buchananiibacteriota</taxon>
    </lineage>
</organism>
<dbReference type="InterPro" id="IPR002641">
    <property type="entry name" value="PNPLA_dom"/>
</dbReference>
<feature type="domain" description="PNPLA" evidence="5">
    <location>
        <begin position="12"/>
        <end position="173"/>
    </location>
</feature>